<keyword evidence="2" id="KW-1133">Transmembrane helix</keyword>
<evidence type="ECO:0000313" key="3">
    <source>
        <dbReference type="EMBL" id="KAB8062952.1"/>
    </source>
</evidence>
<dbReference type="EMBL" id="WFLI01000028">
    <property type="protein sequence ID" value="KAB8062952.1"/>
    <property type="molecule type" value="Genomic_DNA"/>
</dbReference>
<accession>A0A6I1HXF9</accession>
<dbReference type="AlphaFoldDB" id="A0A6I1HXF9"/>
<sequence length="213" mass="22964">MSAFIYTYLLARSDGMTLVRPGLALTGLLLLLAALLWRHPRRQRRNGGEAAAAGLFELLQARSAAPTAPAATGDRAPPPMPAAPERRTPPFEQARLDALFGEDRVVQGEILALFVAETRDRLAGIAHALRCGRTAPARVLAQEIFDASTALGLVPLRRLSGAAVHASFSNDIEAQRSLHADLLVALEVLSSAVTQLQQPQWRAERRRGAESLP</sequence>
<gene>
    <name evidence="3" type="ORF">GCN75_20800</name>
</gene>
<feature type="region of interest" description="Disordered" evidence="1">
    <location>
        <begin position="67"/>
        <end position="87"/>
    </location>
</feature>
<comment type="caution">
    <text evidence="3">The sequence shown here is derived from an EMBL/GenBank/DDBJ whole genome shotgun (WGS) entry which is preliminary data.</text>
</comment>
<keyword evidence="2" id="KW-0812">Transmembrane</keyword>
<dbReference type="SUPFAM" id="SSF47226">
    <property type="entry name" value="Histidine-containing phosphotransfer domain, HPT domain"/>
    <property type="match status" value="1"/>
</dbReference>
<organism evidence="3 4">
    <name type="scientific">Janthinobacterium violaceinigrum</name>
    <dbReference type="NCBI Taxonomy" id="2654252"/>
    <lineage>
        <taxon>Bacteria</taxon>
        <taxon>Pseudomonadati</taxon>
        <taxon>Pseudomonadota</taxon>
        <taxon>Betaproteobacteria</taxon>
        <taxon>Burkholderiales</taxon>
        <taxon>Oxalobacteraceae</taxon>
        <taxon>Janthinobacterium</taxon>
    </lineage>
</organism>
<evidence type="ECO:0000256" key="1">
    <source>
        <dbReference type="SAM" id="MobiDB-lite"/>
    </source>
</evidence>
<proteinExistence type="predicted"/>
<dbReference type="Proteomes" id="UP000468717">
    <property type="component" value="Unassembled WGS sequence"/>
</dbReference>
<keyword evidence="4" id="KW-1185">Reference proteome</keyword>
<name>A0A6I1HXF9_9BURK</name>
<evidence type="ECO:0000256" key="2">
    <source>
        <dbReference type="SAM" id="Phobius"/>
    </source>
</evidence>
<evidence type="ECO:0008006" key="5">
    <source>
        <dbReference type="Google" id="ProtNLM"/>
    </source>
</evidence>
<keyword evidence="2" id="KW-0472">Membrane</keyword>
<dbReference type="RefSeq" id="WP_152284102.1">
    <property type="nucleotide sequence ID" value="NZ_WFLI01000028.1"/>
</dbReference>
<dbReference type="GO" id="GO:0000160">
    <property type="term" value="P:phosphorelay signal transduction system"/>
    <property type="evidence" value="ECO:0007669"/>
    <property type="project" value="InterPro"/>
</dbReference>
<reference evidence="3 4" key="1">
    <citation type="submission" date="2019-10" db="EMBL/GenBank/DDBJ databases">
        <title>Three novel species isolated from a subtropical stream in China.</title>
        <authorList>
            <person name="Lu H."/>
        </authorList>
    </citation>
    <scope>NUCLEOTIDE SEQUENCE [LARGE SCALE GENOMIC DNA]</scope>
    <source>
        <strain evidence="3 4">FT13W</strain>
    </source>
</reference>
<dbReference type="InterPro" id="IPR036641">
    <property type="entry name" value="HPT_dom_sf"/>
</dbReference>
<evidence type="ECO:0000313" key="4">
    <source>
        <dbReference type="Proteomes" id="UP000468717"/>
    </source>
</evidence>
<feature type="transmembrane region" description="Helical" evidence="2">
    <location>
        <begin position="18"/>
        <end position="37"/>
    </location>
</feature>
<protein>
    <recommendedName>
        <fullName evidence="5">HPt domain-containing protein</fullName>
    </recommendedName>
</protein>